<dbReference type="PANTHER" id="PTHR10788:SF106">
    <property type="entry name" value="BCDNA.GH08860"/>
    <property type="match status" value="1"/>
</dbReference>
<dbReference type="Pfam" id="PF00982">
    <property type="entry name" value="Glyco_transf_20"/>
    <property type="match status" value="1"/>
</dbReference>
<proteinExistence type="inferred from homology"/>
<comment type="similarity">
    <text evidence="1">Belongs to the glycosyltransferase 20 family.</text>
</comment>
<sequence>MIYSKETLKELISAKLKDYKLIIVSNREPYSHNYVGEEIKCIIPASGMVTALDPIIRAEGGTWIAYGSGDADKEVVDSKDRIAVPPDNPQYTLRRVWLTHEEEERFYYGFSNEALWPLCHIVYVKPKFNEADWLAYKSVNQKFANVILEEVGNGKAFVFIQDYHFTLLPKMLKESRPDLLVAQFWHIPWPNREAFRICPWGQEILEGLLGNDLLGFHVQYHCNNFLDTVDRNLESRIDYGKFTATKEGKTTHVRPFPISIDFDDLNLQSQGKDVENEMARIKRELGLKGQIIGVGLDRVDYTKGIPERFKAIDRFLEKHPEYRNKFTFIQAGTISRIHIEDYRDYNDTIYDLMNEINHKYHSGRWTPIRLLKSHFNRISIQALYRLSDICIVSSLHDGMNLVAKEFIATRFDESGVLLLSRFTGAAEELTGSIQINPYAIDTFAGAIKTAIEMPPDEKKKRMQRLREHLLEHNIYNWGQSIVNELIKLHQ</sequence>
<dbReference type="SUPFAM" id="SSF53756">
    <property type="entry name" value="UDP-Glycosyltransferase/glycogen phosphorylase"/>
    <property type="match status" value="1"/>
</dbReference>
<keyword evidence="3" id="KW-1185">Reference proteome</keyword>
<protein>
    <submittedName>
        <fullName evidence="2">Trehalose-6-phosphate synthase</fullName>
    </submittedName>
</protein>
<dbReference type="Proteomes" id="UP000032309">
    <property type="component" value="Unassembled WGS sequence"/>
</dbReference>
<dbReference type="RefSeq" id="WP_230400609.1">
    <property type="nucleotide sequence ID" value="NZ_BAFN01000001.1"/>
</dbReference>
<dbReference type="InterPro" id="IPR001830">
    <property type="entry name" value="Glyco_trans_20"/>
</dbReference>
<evidence type="ECO:0000313" key="2">
    <source>
        <dbReference type="EMBL" id="GAN31581.1"/>
    </source>
</evidence>
<dbReference type="Gene3D" id="3.40.50.2000">
    <property type="entry name" value="Glycogen Phosphorylase B"/>
    <property type="match status" value="2"/>
</dbReference>
<evidence type="ECO:0000313" key="3">
    <source>
        <dbReference type="Proteomes" id="UP000032309"/>
    </source>
</evidence>
<accession>A0ABQ0JS71</accession>
<dbReference type="PANTHER" id="PTHR10788">
    <property type="entry name" value="TREHALOSE-6-PHOSPHATE SYNTHASE"/>
    <property type="match status" value="1"/>
</dbReference>
<organism evidence="2 3">
    <name type="scientific">Candidatus Brocadia sinica JPN1</name>
    <dbReference type="NCBI Taxonomy" id="1197129"/>
    <lineage>
        <taxon>Bacteria</taxon>
        <taxon>Pseudomonadati</taxon>
        <taxon>Planctomycetota</taxon>
        <taxon>Candidatus Brocadiia</taxon>
        <taxon>Candidatus Brocadiales</taxon>
        <taxon>Candidatus Brocadiaceae</taxon>
        <taxon>Candidatus Brocadia</taxon>
    </lineage>
</organism>
<evidence type="ECO:0000256" key="1">
    <source>
        <dbReference type="ARBA" id="ARBA00008799"/>
    </source>
</evidence>
<name>A0ABQ0JS71_9BACT</name>
<comment type="caution">
    <text evidence="2">The sequence shown here is derived from an EMBL/GenBank/DDBJ whole genome shotgun (WGS) entry which is preliminary data.</text>
</comment>
<reference evidence="3" key="1">
    <citation type="journal article" date="2015" name="Genome Announc.">
        <title>Draft Genome Sequence of an Anaerobic Ammonium-Oxidizing Bacterium, "Candidatus Brocadia sinica".</title>
        <authorList>
            <person name="Oshiki M."/>
            <person name="Shinyako-Hata K."/>
            <person name="Satoh H."/>
            <person name="Okabe S."/>
        </authorList>
    </citation>
    <scope>NUCLEOTIDE SEQUENCE [LARGE SCALE GENOMIC DNA]</scope>
    <source>
        <strain evidence="3">JPN1</strain>
    </source>
</reference>
<gene>
    <name evidence="2" type="ORF">BROSI_A0082</name>
</gene>
<dbReference type="EMBL" id="BAFN01000001">
    <property type="protein sequence ID" value="GAN31581.1"/>
    <property type="molecule type" value="Genomic_DNA"/>
</dbReference>
<dbReference type="CDD" id="cd03788">
    <property type="entry name" value="GT20_TPS"/>
    <property type="match status" value="1"/>
</dbReference>